<gene>
    <name evidence="1" type="ORF">CEPIT_LOCUS34210</name>
</gene>
<organism evidence="1 2">
    <name type="scientific">Cuscuta epithymum</name>
    <dbReference type="NCBI Taxonomy" id="186058"/>
    <lineage>
        <taxon>Eukaryota</taxon>
        <taxon>Viridiplantae</taxon>
        <taxon>Streptophyta</taxon>
        <taxon>Embryophyta</taxon>
        <taxon>Tracheophyta</taxon>
        <taxon>Spermatophyta</taxon>
        <taxon>Magnoliopsida</taxon>
        <taxon>eudicotyledons</taxon>
        <taxon>Gunneridae</taxon>
        <taxon>Pentapetalae</taxon>
        <taxon>asterids</taxon>
        <taxon>lamiids</taxon>
        <taxon>Solanales</taxon>
        <taxon>Convolvulaceae</taxon>
        <taxon>Cuscuteae</taxon>
        <taxon>Cuscuta</taxon>
        <taxon>Cuscuta subgen. Cuscuta</taxon>
    </lineage>
</organism>
<sequence length="113" mass="12489">MSRGCVFIIGVIDVVNFRCSWLVKLFQPCCSDASNTRLPPEPPPRSVKKKMINWISFSVAGQTDASENFCSTDFPFLVAGQINSPFPVAGEVRSFSCNFLFSLWSSKKSSKAV</sequence>
<accession>A0AAV0FHS3</accession>
<keyword evidence="2" id="KW-1185">Reference proteome</keyword>
<protein>
    <submittedName>
        <fullName evidence="1">Uncharacterized protein</fullName>
    </submittedName>
</protein>
<name>A0AAV0FHS3_9ASTE</name>
<feature type="non-terminal residue" evidence="1">
    <location>
        <position position="113"/>
    </location>
</feature>
<evidence type="ECO:0000313" key="2">
    <source>
        <dbReference type="Proteomes" id="UP001152523"/>
    </source>
</evidence>
<dbReference type="AlphaFoldDB" id="A0AAV0FHS3"/>
<dbReference type="Proteomes" id="UP001152523">
    <property type="component" value="Unassembled WGS sequence"/>
</dbReference>
<dbReference type="EMBL" id="CAMAPF010000984">
    <property type="protein sequence ID" value="CAH9135036.1"/>
    <property type="molecule type" value="Genomic_DNA"/>
</dbReference>
<evidence type="ECO:0000313" key="1">
    <source>
        <dbReference type="EMBL" id="CAH9135036.1"/>
    </source>
</evidence>
<proteinExistence type="predicted"/>
<comment type="caution">
    <text evidence="1">The sequence shown here is derived from an EMBL/GenBank/DDBJ whole genome shotgun (WGS) entry which is preliminary data.</text>
</comment>
<reference evidence="1" key="1">
    <citation type="submission" date="2022-07" db="EMBL/GenBank/DDBJ databases">
        <authorList>
            <person name="Macas J."/>
            <person name="Novak P."/>
            <person name="Neumann P."/>
        </authorList>
    </citation>
    <scope>NUCLEOTIDE SEQUENCE</scope>
</reference>